<accession>A0ABW1V505</accession>
<keyword evidence="5" id="KW-1185">Reference proteome</keyword>
<keyword evidence="2 4" id="KW-0067">ATP-binding</keyword>
<dbReference type="PROSITE" id="PS50893">
    <property type="entry name" value="ABC_TRANSPORTER_2"/>
    <property type="match status" value="1"/>
</dbReference>
<sequence length="309" mass="33667">MSAVLTVDHVVKAYGAERKAVDGIQFQVKEGICFGLLGPNGAGKSTLMKMMAGIIQADQGSITLLNQKLGTDRAIIGKHVGYVPQEITLYGELSGRQNLYFFGKMYGLRGSKLKERTSIVLDQVGLSDRADEAVSKYSGGMKRRINIAAALLHEPKLVVLDEPTVGIDPQSRNHIFELIHDMKRDGKTIIYSTHYLEEAEALCDELAIIDHGKIIAAGELSQLLESHAMPAVYVEAEGWSAAADQLTSAHRIQPQGKGWLIEGANALQLIHDVSSSLIQQGHRVRALQLQQPTLDSVFMKLTGTALRDG</sequence>
<evidence type="ECO:0000256" key="2">
    <source>
        <dbReference type="ARBA" id="ARBA00022840"/>
    </source>
</evidence>
<dbReference type="InterPro" id="IPR017871">
    <property type="entry name" value="ABC_transporter-like_CS"/>
</dbReference>
<dbReference type="RefSeq" id="WP_379235093.1">
    <property type="nucleotide sequence ID" value="NZ_JBHSTE010000004.1"/>
</dbReference>
<name>A0ABW1V505_9BACL</name>
<keyword evidence="1" id="KW-0547">Nucleotide-binding</keyword>
<dbReference type="SUPFAM" id="SSF52540">
    <property type="entry name" value="P-loop containing nucleoside triphosphate hydrolases"/>
    <property type="match status" value="1"/>
</dbReference>
<evidence type="ECO:0000313" key="4">
    <source>
        <dbReference type="EMBL" id="MFC6333529.1"/>
    </source>
</evidence>
<feature type="domain" description="ABC transporter" evidence="3">
    <location>
        <begin position="5"/>
        <end position="236"/>
    </location>
</feature>
<gene>
    <name evidence="4" type="ORF">ACFP56_12940</name>
</gene>
<dbReference type="PROSITE" id="PS00211">
    <property type="entry name" value="ABC_TRANSPORTER_1"/>
    <property type="match status" value="1"/>
</dbReference>
<evidence type="ECO:0000256" key="1">
    <source>
        <dbReference type="ARBA" id="ARBA00022741"/>
    </source>
</evidence>
<dbReference type="Gene3D" id="3.40.50.300">
    <property type="entry name" value="P-loop containing nucleotide triphosphate hydrolases"/>
    <property type="match status" value="1"/>
</dbReference>
<dbReference type="PANTHER" id="PTHR43582:SF2">
    <property type="entry name" value="LINEARMYCIN RESISTANCE ATP-BINDING PROTEIN LNRL"/>
    <property type="match status" value="1"/>
</dbReference>
<evidence type="ECO:0000259" key="3">
    <source>
        <dbReference type="PROSITE" id="PS50893"/>
    </source>
</evidence>
<evidence type="ECO:0000313" key="5">
    <source>
        <dbReference type="Proteomes" id="UP001596233"/>
    </source>
</evidence>
<dbReference type="PANTHER" id="PTHR43582">
    <property type="entry name" value="LINEARMYCIN RESISTANCE ATP-BINDING PROTEIN LNRL"/>
    <property type="match status" value="1"/>
</dbReference>
<dbReference type="InterPro" id="IPR003439">
    <property type="entry name" value="ABC_transporter-like_ATP-bd"/>
</dbReference>
<dbReference type="InterPro" id="IPR027417">
    <property type="entry name" value="P-loop_NTPase"/>
</dbReference>
<proteinExistence type="predicted"/>
<protein>
    <submittedName>
        <fullName evidence="4">ABC transporter ATP-binding protein</fullName>
    </submittedName>
</protein>
<dbReference type="EMBL" id="JBHSTE010000004">
    <property type="protein sequence ID" value="MFC6333529.1"/>
    <property type="molecule type" value="Genomic_DNA"/>
</dbReference>
<organism evidence="4 5">
    <name type="scientific">Paenibacillus septentrionalis</name>
    <dbReference type="NCBI Taxonomy" id="429342"/>
    <lineage>
        <taxon>Bacteria</taxon>
        <taxon>Bacillati</taxon>
        <taxon>Bacillota</taxon>
        <taxon>Bacilli</taxon>
        <taxon>Bacillales</taxon>
        <taxon>Paenibacillaceae</taxon>
        <taxon>Paenibacillus</taxon>
    </lineage>
</organism>
<dbReference type="Proteomes" id="UP001596233">
    <property type="component" value="Unassembled WGS sequence"/>
</dbReference>
<dbReference type="Pfam" id="PF00005">
    <property type="entry name" value="ABC_tran"/>
    <property type="match status" value="1"/>
</dbReference>
<dbReference type="GO" id="GO:0005524">
    <property type="term" value="F:ATP binding"/>
    <property type="evidence" value="ECO:0007669"/>
    <property type="project" value="UniProtKB-KW"/>
</dbReference>
<reference evidence="5" key="1">
    <citation type="journal article" date="2019" name="Int. J. Syst. Evol. Microbiol.">
        <title>The Global Catalogue of Microorganisms (GCM) 10K type strain sequencing project: providing services to taxonomists for standard genome sequencing and annotation.</title>
        <authorList>
            <consortium name="The Broad Institute Genomics Platform"/>
            <consortium name="The Broad Institute Genome Sequencing Center for Infectious Disease"/>
            <person name="Wu L."/>
            <person name="Ma J."/>
        </authorList>
    </citation>
    <scope>NUCLEOTIDE SEQUENCE [LARGE SCALE GENOMIC DNA]</scope>
    <source>
        <strain evidence="5">PCU 280</strain>
    </source>
</reference>
<comment type="caution">
    <text evidence="4">The sequence shown here is derived from an EMBL/GenBank/DDBJ whole genome shotgun (WGS) entry which is preliminary data.</text>
</comment>
<dbReference type="InterPro" id="IPR003593">
    <property type="entry name" value="AAA+_ATPase"/>
</dbReference>
<dbReference type="SMART" id="SM00382">
    <property type="entry name" value="AAA"/>
    <property type="match status" value="1"/>
</dbReference>